<gene>
    <name evidence="1" type="ORF">HDA41_000856</name>
</gene>
<evidence type="ECO:0000313" key="1">
    <source>
        <dbReference type="EMBL" id="MBB5792892.1"/>
    </source>
</evidence>
<dbReference type="InterPro" id="IPR014988">
    <property type="entry name" value="Uncharacterised_YqcI/YcgG"/>
</dbReference>
<dbReference type="Pfam" id="PF08892">
    <property type="entry name" value="YqcI_YcgG"/>
    <property type="match status" value="1"/>
</dbReference>
<proteinExistence type="predicted"/>
<comment type="caution">
    <text evidence="1">The sequence shown here is derived from an EMBL/GenBank/DDBJ whole genome shotgun (WGS) entry which is preliminary data.</text>
</comment>
<reference evidence="1 2" key="1">
    <citation type="submission" date="2020-08" db="EMBL/GenBank/DDBJ databases">
        <title>Sequencing the genomes of 1000 actinobacteria strains.</title>
        <authorList>
            <person name="Klenk H.-P."/>
        </authorList>
    </citation>
    <scope>NUCLEOTIDE SEQUENCE [LARGE SCALE GENOMIC DNA]</scope>
    <source>
        <strain evidence="1 2">DSM 40084</strain>
    </source>
</reference>
<accession>A0A7W9GZI2</accession>
<keyword evidence="2" id="KW-1185">Reference proteome</keyword>
<name>A0A7W9GZI2_9ACTN</name>
<dbReference type="RefSeq" id="WP_184980777.1">
    <property type="nucleotide sequence ID" value="NZ_JACHNE010000001.1"/>
</dbReference>
<sequence>MLDQLTGPATSLRPGGNVQAMQPVVEGTACPFAAKARLRSAPDFDPARSLAQNVADSVPLLVDFSARAEGEGLDGFVYRFPAERVGSTVEDLGRLLRVLLQTLARHDPQEPRELDKDTVLAPGWRFSFAGLDYFVPVFAPVYGEHHSRHTYGLTKDVFVLMQPNSSFHTRLGARRDLVLRNIRSRFAEAGQSYPVHGVEAHKFVLPPAVDDEPVPWYDGQPLGNVPAQGRH</sequence>
<dbReference type="Proteomes" id="UP000590647">
    <property type="component" value="Unassembled WGS sequence"/>
</dbReference>
<protein>
    <submittedName>
        <fullName evidence="1">FPC/CPF motif-containing protein YcgG</fullName>
    </submittedName>
</protein>
<evidence type="ECO:0000313" key="2">
    <source>
        <dbReference type="Proteomes" id="UP000590647"/>
    </source>
</evidence>
<dbReference type="AlphaFoldDB" id="A0A7W9GZI2"/>
<organism evidence="1 2">
    <name type="scientific">Streptomyces caelestis</name>
    <dbReference type="NCBI Taxonomy" id="36816"/>
    <lineage>
        <taxon>Bacteria</taxon>
        <taxon>Bacillati</taxon>
        <taxon>Actinomycetota</taxon>
        <taxon>Actinomycetes</taxon>
        <taxon>Kitasatosporales</taxon>
        <taxon>Streptomycetaceae</taxon>
        <taxon>Streptomyces</taxon>
    </lineage>
</organism>
<dbReference type="EMBL" id="JACHNE010000001">
    <property type="protein sequence ID" value="MBB5792892.1"/>
    <property type="molecule type" value="Genomic_DNA"/>
</dbReference>